<reference evidence="5 6" key="1">
    <citation type="journal article" date="2019" name="Int. J. Syst. Evol. Microbiol.">
        <title>The Global Catalogue of Microorganisms (GCM) 10K type strain sequencing project: providing services to taxonomists for standard genome sequencing and annotation.</title>
        <authorList>
            <consortium name="The Broad Institute Genomics Platform"/>
            <consortium name="The Broad Institute Genome Sequencing Center for Infectious Disease"/>
            <person name="Wu L."/>
            <person name="Ma J."/>
        </authorList>
    </citation>
    <scope>NUCLEOTIDE SEQUENCE [LARGE SCALE GENOMIC DNA]</scope>
    <source>
        <strain evidence="5 6">JCM 15592</strain>
    </source>
</reference>
<keyword evidence="2" id="KW-0092">Biotin</keyword>
<dbReference type="EC" id="6.3.4.15" evidence="3"/>
<dbReference type="Gene3D" id="3.30.930.10">
    <property type="entry name" value="Bira Bifunctional Protein, Domain 2"/>
    <property type="match status" value="1"/>
</dbReference>
<dbReference type="Pfam" id="PF02237">
    <property type="entry name" value="BPL_C"/>
    <property type="match status" value="1"/>
</dbReference>
<comment type="caution">
    <text evidence="5">The sequence shown here is derived from an EMBL/GenBank/DDBJ whole genome shotgun (WGS) entry which is preliminary data.</text>
</comment>
<evidence type="ECO:0000313" key="6">
    <source>
        <dbReference type="Proteomes" id="UP001499938"/>
    </source>
</evidence>
<proteinExistence type="predicted"/>
<dbReference type="GO" id="GO:0016874">
    <property type="term" value="F:ligase activity"/>
    <property type="evidence" value="ECO:0007669"/>
    <property type="project" value="UniProtKB-KW"/>
</dbReference>
<dbReference type="SUPFAM" id="SSF55681">
    <property type="entry name" value="Class II aaRS and biotin synthetases"/>
    <property type="match status" value="1"/>
</dbReference>
<dbReference type="InterPro" id="IPR003142">
    <property type="entry name" value="BPL_C"/>
</dbReference>
<dbReference type="NCBIfam" id="TIGR00121">
    <property type="entry name" value="birA_ligase"/>
    <property type="match status" value="1"/>
</dbReference>
<dbReference type="EMBL" id="BAAAPO010000021">
    <property type="protein sequence ID" value="GAA1789347.1"/>
    <property type="molecule type" value="Genomic_DNA"/>
</dbReference>
<protein>
    <recommendedName>
        <fullName evidence="3">biotin--[biotin carboxyl-carrier protein] ligase</fullName>
        <ecNumber evidence="3">6.3.4.15</ecNumber>
    </recommendedName>
</protein>
<dbReference type="Gene3D" id="2.30.30.100">
    <property type="match status" value="1"/>
</dbReference>
<feature type="domain" description="BPL/LPL catalytic" evidence="4">
    <location>
        <begin position="6"/>
        <end position="189"/>
    </location>
</feature>
<organism evidence="5 6">
    <name type="scientific">Nostocoides veronense</name>
    <dbReference type="NCBI Taxonomy" id="330836"/>
    <lineage>
        <taxon>Bacteria</taxon>
        <taxon>Bacillati</taxon>
        <taxon>Actinomycetota</taxon>
        <taxon>Actinomycetes</taxon>
        <taxon>Micrococcales</taxon>
        <taxon>Intrasporangiaceae</taxon>
        <taxon>Nostocoides</taxon>
    </lineage>
</organism>
<dbReference type="InterPro" id="IPR004143">
    <property type="entry name" value="BPL_LPL_catalytic"/>
</dbReference>
<dbReference type="InterPro" id="IPR045864">
    <property type="entry name" value="aa-tRNA-synth_II/BPL/LPL"/>
</dbReference>
<evidence type="ECO:0000256" key="1">
    <source>
        <dbReference type="ARBA" id="ARBA00022598"/>
    </source>
</evidence>
<evidence type="ECO:0000256" key="3">
    <source>
        <dbReference type="ARBA" id="ARBA00024227"/>
    </source>
</evidence>
<dbReference type="PROSITE" id="PS51733">
    <property type="entry name" value="BPL_LPL_CATALYTIC"/>
    <property type="match status" value="1"/>
</dbReference>
<dbReference type="Proteomes" id="UP001499938">
    <property type="component" value="Unassembled WGS sequence"/>
</dbReference>
<dbReference type="CDD" id="cd16442">
    <property type="entry name" value="BPL"/>
    <property type="match status" value="1"/>
</dbReference>
<dbReference type="Pfam" id="PF03099">
    <property type="entry name" value="BPL_LplA_LipB"/>
    <property type="match status" value="1"/>
</dbReference>
<dbReference type="PANTHER" id="PTHR12835:SF5">
    <property type="entry name" value="BIOTIN--PROTEIN LIGASE"/>
    <property type="match status" value="1"/>
</dbReference>
<dbReference type="PANTHER" id="PTHR12835">
    <property type="entry name" value="BIOTIN PROTEIN LIGASE"/>
    <property type="match status" value="1"/>
</dbReference>
<evidence type="ECO:0000256" key="2">
    <source>
        <dbReference type="ARBA" id="ARBA00023267"/>
    </source>
</evidence>
<evidence type="ECO:0000259" key="4">
    <source>
        <dbReference type="PROSITE" id="PS51733"/>
    </source>
</evidence>
<dbReference type="InterPro" id="IPR004408">
    <property type="entry name" value="Biotin_CoA_COase_ligase"/>
</dbReference>
<keyword evidence="1 5" id="KW-0436">Ligase</keyword>
<keyword evidence="6" id="KW-1185">Reference proteome</keyword>
<name>A0ABN2LID2_9MICO</name>
<evidence type="ECO:0000313" key="5">
    <source>
        <dbReference type="EMBL" id="GAA1789347.1"/>
    </source>
</evidence>
<gene>
    <name evidence="5" type="ORF">GCM10009811_12870</name>
</gene>
<sequence length="260" mass="27047">MPVRPPLDLDRIRAGVKESSVTQVHLHEQLASTNTEAARLGMPWALVLAEHQVGGKGRLGRRWSEAPRAGLAMSVLVPTPPGALGWVPLLTGLALHQAVRAVTGLDTAIKWPNDLLAQSGAKLAGILCELTPAGIVIGAGLNVLHSRDELPVPTATSLALELGPGAAPDRTDLVIAYAGALSAVLNAQHAGGADAAGERAAYRRACTTIGARVELSDGTGRARRVEVEAVDDDGRLVVRDASGRPEHVTAGDVHHVRVAE</sequence>
<accession>A0ABN2LID2</accession>